<dbReference type="InterPro" id="IPR035996">
    <property type="entry name" value="4pyrrol_Methylase_sf"/>
</dbReference>
<dbReference type="InterPro" id="IPR012382">
    <property type="entry name" value="CobI/CbiL"/>
</dbReference>
<evidence type="ECO:0000313" key="9">
    <source>
        <dbReference type="EMBL" id="HIT93708.1"/>
    </source>
</evidence>
<reference evidence="9" key="2">
    <citation type="journal article" date="2021" name="PeerJ">
        <title>Extensive microbial diversity within the chicken gut microbiome revealed by metagenomics and culture.</title>
        <authorList>
            <person name="Gilroy R."/>
            <person name="Ravi A."/>
            <person name="Getino M."/>
            <person name="Pursley I."/>
            <person name="Horton D.L."/>
            <person name="Alikhan N.F."/>
            <person name="Baker D."/>
            <person name="Gharbi K."/>
            <person name="Hall N."/>
            <person name="Watson M."/>
            <person name="Adriaenssens E.M."/>
            <person name="Foster-Nyarko E."/>
            <person name="Jarju S."/>
            <person name="Secka A."/>
            <person name="Antonio M."/>
            <person name="Oren A."/>
            <person name="Chaudhuri R.R."/>
            <person name="La Ragione R."/>
            <person name="Hildebrand F."/>
            <person name="Pallen M.J."/>
        </authorList>
    </citation>
    <scope>NUCLEOTIDE SEQUENCE</scope>
    <source>
        <strain evidence="9">ChiBcec7-5410</strain>
    </source>
</reference>
<evidence type="ECO:0000256" key="5">
    <source>
        <dbReference type="ARBA" id="ARBA00022679"/>
    </source>
</evidence>
<dbReference type="SUPFAM" id="SSF53790">
    <property type="entry name" value="Tetrapyrrole methylase"/>
    <property type="match status" value="1"/>
</dbReference>
<comment type="similarity">
    <text evidence="2 7">Belongs to the precorrin methyltransferase family.</text>
</comment>
<sequence>MELKKGIFYGVGVGPGDPELLTVKALRVLGSCPVLACPQTKGEEMLALDIVRQAMDVSEKTILPLHFTMSRDPDVQHQAHLEAAEKVCEYLEVGQDVAMPNLGDVSIYSTYCYLMELVKERGFETRMVAGVPSFCAVAAKLGISLTEMNTPLHIAPGKAELSEVLHWPGNKILMKSGRQMPEVLRAIEEQAGLDKSAMVQNCGLPGEKVYPNLAEDAPKETTGYFATVIVKE</sequence>
<comment type="pathway">
    <text evidence="1">Cofactor biosynthesis; adenosylcobalamin biosynthesis.</text>
</comment>
<evidence type="ECO:0000256" key="3">
    <source>
        <dbReference type="ARBA" id="ARBA00022573"/>
    </source>
</evidence>
<evidence type="ECO:0000313" key="10">
    <source>
        <dbReference type="Proteomes" id="UP000824160"/>
    </source>
</evidence>
<dbReference type="PANTHER" id="PTHR43467">
    <property type="entry name" value="COBALT-PRECORRIN-2 C(20)-METHYLTRANSFERASE"/>
    <property type="match status" value="1"/>
</dbReference>
<evidence type="ECO:0000256" key="7">
    <source>
        <dbReference type="PIRNR" id="PIRNR036427"/>
    </source>
</evidence>
<evidence type="ECO:0000256" key="2">
    <source>
        <dbReference type="ARBA" id="ARBA00005879"/>
    </source>
</evidence>
<dbReference type="InterPro" id="IPR006364">
    <property type="entry name" value="CobI/CbiL/CobIJ_dom"/>
</dbReference>
<dbReference type="PIRSF" id="PIRSF036427">
    <property type="entry name" value="Precrrn-2_mtase"/>
    <property type="match status" value="1"/>
</dbReference>
<dbReference type="EMBL" id="DVLW01000025">
    <property type="protein sequence ID" value="HIT93708.1"/>
    <property type="molecule type" value="Genomic_DNA"/>
</dbReference>
<dbReference type="Gene3D" id="3.40.1010.10">
    <property type="entry name" value="Cobalt-precorrin-4 Transmethylase, Domain 1"/>
    <property type="match status" value="1"/>
</dbReference>
<comment type="caution">
    <text evidence="9">The sequence shown here is derived from an EMBL/GenBank/DDBJ whole genome shotgun (WGS) entry which is preliminary data.</text>
</comment>
<dbReference type="CDD" id="cd11645">
    <property type="entry name" value="Precorrin_2_C20_MT"/>
    <property type="match status" value="1"/>
</dbReference>
<evidence type="ECO:0000259" key="8">
    <source>
        <dbReference type="Pfam" id="PF00590"/>
    </source>
</evidence>
<dbReference type="AlphaFoldDB" id="A0A9D1H4Y2"/>
<dbReference type="NCBIfam" id="TIGR01467">
    <property type="entry name" value="cobI_cbiL"/>
    <property type="match status" value="1"/>
</dbReference>
<dbReference type="InterPro" id="IPR014776">
    <property type="entry name" value="4pyrrole_Mease_sub2"/>
</dbReference>
<reference evidence="9" key="1">
    <citation type="submission" date="2020-10" db="EMBL/GenBank/DDBJ databases">
        <authorList>
            <person name="Gilroy R."/>
        </authorList>
    </citation>
    <scope>NUCLEOTIDE SEQUENCE</scope>
    <source>
        <strain evidence="9">ChiBcec7-5410</strain>
    </source>
</reference>
<proteinExistence type="inferred from homology"/>
<dbReference type="Gene3D" id="3.30.950.10">
    <property type="entry name" value="Methyltransferase, Cobalt-precorrin-4 Transmethylase, Domain 2"/>
    <property type="match status" value="1"/>
</dbReference>
<name>A0A9D1H4Y2_9FIRM</name>
<evidence type="ECO:0000256" key="4">
    <source>
        <dbReference type="ARBA" id="ARBA00022603"/>
    </source>
</evidence>
<gene>
    <name evidence="9" type="primary">cobI</name>
    <name evidence="9" type="ORF">IAC43_00830</name>
</gene>
<dbReference type="GO" id="GO:0009236">
    <property type="term" value="P:cobalamin biosynthetic process"/>
    <property type="evidence" value="ECO:0007669"/>
    <property type="project" value="UniProtKB-UniRule"/>
</dbReference>
<dbReference type="EC" id="2.1.1.130" evidence="9"/>
<dbReference type="GO" id="GO:0032259">
    <property type="term" value="P:methylation"/>
    <property type="evidence" value="ECO:0007669"/>
    <property type="project" value="UniProtKB-KW"/>
</dbReference>
<keyword evidence="6" id="KW-0949">S-adenosyl-L-methionine</keyword>
<dbReference type="GO" id="GO:0030788">
    <property type="term" value="F:precorrin-2 C20-methyltransferase activity"/>
    <property type="evidence" value="ECO:0007669"/>
    <property type="project" value="UniProtKB-EC"/>
</dbReference>
<evidence type="ECO:0000256" key="1">
    <source>
        <dbReference type="ARBA" id="ARBA00004953"/>
    </source>
</evidence>
<keyword evidence="3" id="KW-0169">Cobalamin biosynthesis</keyword>
<dbReference type="InterPro" id="IPR014777">
    <property type="entry name" value="4pyrrole_Mease_sub1"/>
</dbReference>
<dbReference type="InterPro" id="IPR000878">
    <property type="entry name" value="4pyrrol_Mease"/>
</dbReference>
<accession>A0A9D1H4Y2</accession>
<protein>
    <submittedName>
        <fullName evidence="9">Precorrin-2 C(20)-methyltransferase</fullName>
        <ecNumber evidence="9">2.1.1.130</ecNumber>
    </submittedName>
</protein>
<feature type="domain" description="Tetrapyrrole methylase" evidence="8">
    <location>
        <begin position="8"/>
        <end position="216"/>
    </location>
</feature>
<dbReference type="Pfam" id="PF00590">
    <property type="entry name" value="TP_methylase"/>
    <property type="match status" value="1"/>
</dbReference>
<dbReference type="Proteomes" id="UP000824160">
    <property type="component" value="Unassembled WGS sequence"/>
</dbReference>
<dbReference type="PANTHER" id="PTHR43467:SF2">
    <property type="entry name" value="COBALT-PRECORRIN-2 C(20)-METHYLTRANSFERASE"/>
    <property type="match status" value="1"/>
</dbReference>
<organism evidence="9 10">
    <name type="scientific">Candidatus Faecivivens stercoripullorum</name>
    <dbReference type="NCBI Taxonomy" id="2840805"/>
    <lineage>
        <taxon>Bacteria</taxon>
        <taxon>Bacillati</taxon>
        <taxon>Bacillota</taxon>
        <taxon>Clostridia</taxon>
        <taxon>Eubacteriales</taxon>
        <taxon>Oscillospiraceae</taxon>
        <taxon>Oscillospiraceae incertae sedis</taxon>
        <taxon>Candidatus Faecivivens</taxon>
    </lineage>
</organism>
<keyword evidence="5 9" id="KW-0808">Transferase</keyword>
<keyword evidence="4 9" id="KW-0489">Methyltransferase</keyword>
<evidence type="ECO:0000256" key="6">
    <source>
        <dbReference type="ARBA" id="ARBA00022691"/>
    </source>
</evidence>